<dbReference type="HOGENOM" id="CLU_083319_0_0_5"/>
<accession>V9VTF4</accession>
<evidence type="ECO:0000256" key="2">
    <source>
        <dbReference type="SAM" id="Phobius"/>
    </source>
</evidence>
<keyword evidence="2" id="KW-0812">Transmembrane</keyword>
<gene>
    <name evidence="3" type="ORF">METH_11835</name>
</gene>
<keyword evidence="4" id="KW-1185">Reference proteome</keyword>
<dbReference type="EMBL" id="CP006773">
    <property type="protein sequence ID" value="AHD01273.1"/>
    <property type="molecule type" value="Genomic_DNA"/>
</dbReference>
<name>V9VTF4_9RHOB</name>
<keyword evidence="2" id="KW-0472">Membrane</keyword>
<evidence type="ECO:0000313" key="3">
    <source>
        <dbReference type="EMBL" id="AHD01273.1"/>
    </source>
</evidence>
<proteinExistence type="predicted"/>
<dbReference type="PATRIC" id="fig|999552.6.peg.2361"/>
<dbReference type="RefSeq" id="WP_024090601.1">
    <property type="nucleotide sequence ID" value="NC_023135.1"/>
</dbReference>
<protein>
    <submittedName>
        <fullName evidence="3">DNA repair protein</fullName>
    </submittedName>
</protein>
<reference evidence="3 4" key="1">
    <citation type="submission" date="2013-09" db="EMBL/GenBank/DDBJ databases">
        <authorList>
            <consortium name="DOE Joint Genome Institute"/>
            <person name="Klenk H.-P."/>
            <person name="Huntemann M."/>
            <person name="Han J."/>
            <person name="Chen A."/>
            <person name="Kyrpides N."/>
            <person name="Mavromatis K."/>
            <person name="Markowitz V."/>
            <person name="Palaniappan K."/>
            <person name="Ivanova N."/>
            <person name="Schaumberg A."/>
            <person name="Pati A."/>
            <person name="Liolios K."/>
            <person name="Nordberg H.P."/>
            <person name="Cantor M.N."/>
            <person name="Hua S.X."/>
            <person name="Woyke T."/>
        </authorList>
    </citation>
    <scope>NUCLEOTIDE SEQUENCE [LARGE SCALE GENOMIC DNA]</scope>
    <source>
        <strain evidence="3 4">DSM 14336</strain>
    </source>
</reference>
<dbReference type="KEGG" id="lmd:METH_11835"/>
<evidence type="ECO:0000313" key="4">
    <source>
        <dbReference type="Proteomes" id="UP000018780"/>
    </source>
</evidence>
<dbReference type="OrthoDB" id="7863443at2"/>
<dbReference type="AlphaFoldDB" id="V9VTF4"/>
<dbReference type="Proteomes" id="UP000018780">
    <property type="component" value="Chromosome"/>
</dbReference>
<feature type="transmembrane region" description="Helical" evidence="2">
    <location>
        <begin position="62"/>
        <end position="86"/>
    </location>
</feature>
<sequence length="260" mass="28519">MSGVQSILFTAQTAFMRLTFLLICGGALAALAATGLSAAGIWPWLSLQAGLGADIYPQAGMAAQITLTALAVMLAFFLPASGRILALETSHRRFSLQMDDVLQAYQLAHAADRAGIFTLASEFDAVKERLAFLRSHPDLAGLEPQVLEVASQMSQVSHELAETYSDAKVSRARQFLQQRQEELETFKARLEDAQIIMHELRQWTRDVEIEESIAKSHLGRLRGELFELLPELSAQLQNPPDGTDPQPGSVVPIQPPRRAD</sequence>
<organism evidence="3 4">
    <name type="scientific">Leisingera methylohalidivorans DSM 14336</name>
    <dbReference type="NCBI Taxonomy" id="999552"/>
    <lineage>
        <taxon>Bacteria</taxon>
        <taxon>Pseudomonadati</taxon>
        <taxon>Pseudomonadota</taxon>
        <taxon>Alphaproteobacteria</taxon>
        <taxon>Rhodobacterales</taxon>
        <taxon>Roseobacteraceae</taxon>
        <taxon>Leisingera</taxon>
    </lineage>
</organism>
<dbReference type="STRING" id="999552.METH_11835"/>
<evidence type="ECO:0000256" key="1">
    <source>
        <dbReference type="SAM" id="MobiDB-lite"/>
    </source>
</evidence>
<keyword evidence="2" id="KW-1133">Transmembrane helix</keyword>
<feature type="region of interest" description="Disordered" evidence="1">
    <location>
        <begin position="235"/>
        <end position="260"/>
    </location>
</feature>